<evidence type="ECO:0000313" key="4">
    <source>
        <dbReference type="Proteomes" id="UP001612928"/>
    </source>
</evidence>
<keyword evidence="4" id="KW-1185">Reference proteome</keyword>
<evidence type="ECO:0000256" key="1">
    <source>
        <dbReference type="ARBA" id="ARBA00023172"/>
    </source>
</evidence>
<dbReference type="InterPro" id="IPR011010">
    <property type="entry name" value="DNA_brk_join_enz"/>
</dbReference>
<dbReference type="RefSeq" id="WP_397018989.1">
    <property type="nucleotide sequence ID" value="NZ_JBITMB010000001.1"/>
</dbReference>
<dbReference type="SUPFAM" id="SSF56349">
    <property type="entry name" value="DNA breaking-rejoining enzymes"/>
    <property type="match status" value="1"/>
</dbReference>
<protein>
    <submittedName>
        <fullName evidence="3">Tyrosine-type recombinase/integrase</fullName>
    </submittedName>
</protein>
<dbReference type="InterPro" id="IPR002104">
    <property type="entry name" value="Integrase_catalytic"/>
</dbReference>
<proteinExistence type="predicted"/>
<organism evidence="3 4">
    <name type="scientific">Nonomuraea indica</name>
    <dbReference type="NCBI Taxonomy" id="1581193"/>
    <lineage>
        <taxon>Bacteria</taxon>
        <taxon>Bacillati</taxon>
        <taxon>Actinomycetota</taxon>
        <taxon>Actinomycetes</taxon>
        <taxon>Streptosporangiales</taxon>
        <taxon>Streptosporangiaceae</taxon>
        <taxon>Nonomuraea</taxon>
    </lineage>
</organism>
<name>A0ABW7ZXX4_9ACTN</name>
<dbReference type="EMBL" id="JBITMB010000001">
    <property type="protein sequence ID" value="MFI7439411.1"/>
    <property type="molecule type" value="Genomic_DNA"/>
</dbReference>
<evidence type="ECO:0000313" key="3">
    <source>
        <dbReference type="EMBL" id="MFI7439411.1"/>
    </source>
</evidence>
<dbReference type="Pfam" id="PF00589">
    <property type="entry name" value="Phage_integrase"/>
    <property type="match status" value="1"/>
</dbReference>
<dbReference type="Gene3D" id="1.10.443.10">
    <property type="entry name" value="Intergrase catalytic core"/>
    <property type="match status" value="1"/>
</dbReference>
<evidence type="ECO:0000259" key="2">
    <source>
        <dbReference type="Pfam" id="PF00589"/>
    </source>
</evidence>
<comment type="caution">
    <text evidence="3">The sequence shown here is derived from an EMBL/GenBank/DDBJ whole genome shotgun (WGS) entry which is preliminary data.</text>
</comment>
<keyword evidence="1" id="KW-0233">DNA recombination</keyword>
<gene>
    <name evidence="3" type="ORF">ACIBP5_05530</name>
</gene>
<dbReference type="InterPro" id="IPR013762">
    <property type="entry name" value="Integrase-like_cat_sf"/>
</dbReference>
<feature type="domain" description="Tyr recombinase" evidence="2">
    <location>
        <begin position="84"/>
        <end position="180"/>
    </location>
</feature>
<reference evidence="3 4" key="1">
    <citation type="submission" date="2024-10" db="EMBL/GenBank/DDBJ databases">
        <title>The Natural Products Discovery Center: Release of the First 8490 Sequenced Strains for Exploring Actinobacteria Biosynthetic Diversity.</title>
        <authorList>
            <person name="Kalkreuter E."/>
            <person name="Kautsar S.A."/>
            <person name="Yang D."/>
            <person name="Bader C.D."/>
            <person name="Teijaro C.N."/>
            <person name="Fluegel L."/>
            <person name="Davis C.M."/>
            <person name="Simpson J.R."/>
            <person name="Lauterbach L."/>
            <person name="Steele A.D."/>
            <person name="Gui C."/>
            <person name="Meng S."/>
            <person name="Li G."/>
            <person name="Viehrig K."/>
            <person name="Ye F."/>
            <person name="Su P."/>
            <person name="Kiefer A.F."/>
            <person name="Nichols A."/>
            <person name="Cepeda A.J."/>
            <person name="Yan W."/>
            <person name="Fan B."/>
            <person name="Jiang Y."/>
            <person name="Adhikari A."/>
            <person name="Zheng C.-J."/>
            <person name="Schuster L."/>
            <person name="Cowan T.M."/>
            <person name="Smanski M.J."/>
            <person name="Chevrette M.G."/>
            <person name="De Carvalho L.P.S."/>
            <person name="Shen B."/>
        </authorList>
    </citation>
    <scope>NUCLEOTIDE SEQUENCE [LARGE SCALE GENOMIC DNA]</scope>
    <source>
        <strain evidence="3 4">NPDC049503</strain>
    </source>
</reference>
<accession>A0ABW7ZXX4</accession>
<dbReference type="Proteomes" id="UP001612928">
    <property type="component" value="Unassembled WGS sequence"/>
</dbReference>
<sequence length="190" mass="20832">MPPTSIVRSQGVTCLLFGRLRGAVASPRECAARPRPRGVSAPAVGHICGQRPTHPRPAVPVGTPPRPGPPPCCHGPLPAHRRRARLGHDRARGKRTIALPPPLIALLRLHREAQQAEREAAGETRQDWDLVWCMPDGSPIDAGDDWDEWKEILKEADIDKDARVHDARHTAATLLLEQGVWCKPFSATLN</sequence>